<keyword evidence="3" id="KW-0963">Cytoplasm</keyword>
<comment type="function">
    <text evidence="3">Required for maturation of urease via the functional incorporation of the urease nickel metallocenter.</text>
</comment>
<protein>
    <recommendedName>
        <fullName evidence="3">Urease accessory protein UreD</fullName>
    </recommendedName>
</protein>
<comment type="subunit">
    <text evidence="3">UreD, UreF and UreG form a complex that acts as a GTP-hydrolysis-dependent molecular chaperone, activating the urease apoprotein by helping to assemble the nickel containing metallocenter of UreC. The UreE protein probably delivers the nickel.</text>
</comment>
<proteinExistence type="inferred from homology"/>
<keyword evidence="3" id="KW-0996">Nickel insertion</keyword>
<organism evidence="4 5">
    <name type="scientific">Limnobacter thiooxidans</name>
    <dbReference type="NCBI Taxonomy" id="131080"/>
    <lineage>
        <taxon>Bacteria</taxon>
        <taxon>Pseudomonadati</taxon>
        <taxon>Pseudomonadota</taxon>
        <taxon>Betaproteobacteria</taxon>
        <taxon>Burkholderiales</taxon>
        <taxon>Burkholderiaceae</taxon>
        <taxon>Limnobacter</taxon>
    </lineage>
</organism>
<evidence type="ECO:0000256" key="3">
    <source>
        <dbReference type="HAMAP-Rule" id="MF_01384"/>
    </source>
</evidence>
<evidence type="ECO:0000313" key="4">
    <source>
        <dbReference type="EMBL" id="BET26237.1"/>
    </source>
</evidence>
<keyword evidence="5" id="KW-1185">Reference proteome</keyword>
<dbReference type="GO" id="GO:0016151">
    <property type="term" value="F:nickel cation binding"/>
    <property type="evidence" value="ECO:0007669"/>
    <property type="project" value="UniProtKB-UniRule"/>
</dbReference>
<gene>
    <name evidence="3" type="primary">ureD</name>
    <name evidence="4" type="ORF">RGQ30_17380</name>
</gene>
<dbReference type="PANTHER" id="PTHR33643">
    <property type="entry name" value="UREASE ACCESSORY PROTEIN D"/>
    <property type="match status" value="1"/>
</dbReference>
<dbReference type="EMBL" id="AP028947">
    <property type="protein sequence ID" value="BET26237.1"/>
    <property type="molecule type" value="Genomic_DNA"/>
</dbReference>
<accession>A0AA86IZ21</accession>
<sequence length="295" mass="32310">MNHPLDLRLLPSTWHACLRLGFELGARGTVLRHCTHTGPLYLQKAFYPEGRDVAHAYLLHPPGGMVSGDHLEVSVSAAPQSHVLVTTPGAGRVYRARADRSLQHLHNHIEVAEQASVEWLPLETIVYPDAQASLNTHISLQAGAKCIAWDVISLGLPASAQPFSSGSLQQTMQVNIQGRLALRERMLLDRQSRDTHAAMAGFQSKPVAGLMIAGPFDIALFNTAPGEELEAALQALCSSTCEGDLAASTVVGQFVVLRYLGHCSNRARQLFTRCWQHLRPALLNRPACEPRIWRT</sequence>
<name>A0AA86IZ21_9BURK</name>
<evidence type="ECO:0000313" key="5">
    <source>
        <dbReference type="Proteomes" id="UP001329151"/>
    </source>
</evidence>
<dbReference type="HAMAP" id="MF_01384">
    <property type="entry name" value="UreD"/>
    <property type="match status" value="1"/>
</dbReference>
<evidence type="ECO:0000256" key="1">
    <source>
        <dbReference type="ARBA" id="ARBA00007177"/>
    </source>
</evidence>
<dbReference type="RefSeq" id="WP_130556274.1">
    <property type="nucleotide sequence ID" value="NZ_AP028947.1"/>
</dbReference>
<dbReference type="Pfam" id="PF01774">
    <property type="entry name" value="UreD"/>
    <property type="match status" value="1"/>
</dbReference>
<dbReference type="AlphaFoldDB" id="A0AA86IZ21"/>
<dbReference type="Proteomes" id="UP001329151">
    <property type="component" value="Chromosome"/>
</dbReference>
<evidence type="ECO:0000256" key="2">
    <source>
        <dbReference type="ARBA" id="ARBA00023186"/>
    </source>
</evidence>
<comment type="subcellular location">
    <subcellularLocation>
        <location evidence="3">Cytoplasm</location>
    </subcellularLocation>
</comment>
<dbReference type="GO" id="GO:0005737">
    <property type="term" value="C:cytoplasm"/>
    <property type="evidence" value="ECO:0007669"/>
    <property type="project" value="UniProtKB-SubCell"/>
</dbReference>
<dbReference type="KEGG" id="lto:RGQ30_17380"/>
<reference evidence="4 5" key="1">
    <citation type="submission" date="2023-10" db="EMBL/GenBank/DDBJ databases">
        <title>Complete Genome Sequence of Limnobacter thiooxidans CS-K2T, Isolated from freshwater lake sediments in Bavaria, Germany.</title>
        <authorList>
            <person name="Naruki M."/>
            <person name="Watanabe A."/>
            <person name="Warashina T."/>
            <person name="Morita T."/>
            <person name="Arakawa K."/>
        </authorList>
    </citation>
    <scope>NUCLEOTIDE SEQUENCE [LARGE SCALE GENOMIC DNA]</scope>
    <source>
        <strain evidence="4 5">CS-K2</strain>
    </source>
</reference>
<dbReference type="InterPro" id="IPR002669">
    <property type="entry name" value="UreD"/>
</dbReference>
<dbReference type="PANTHER" id="PTHR33643:SF1">
    <property type="entry name" value="UREASE ACCESSORY PROTEIN D"/>
    <property type="match status" value="1"/>
</dbReference>
<comment type="similarity">
    <text evidence="1 3">Belongs to the UreD family.</text>
</comment>
<keyword evidence="2 3" id="KW-0143">Chaperone</keyword>